<reference evidence="4 5" key="1">
    <citation type="journal article" date="2018" name="Elife">
        <title>Firefly genomes illuminate parallel origins of bioluminescence in beetles.</title>
        <authorList>
            <person name="Fallon T.R."/>
            <person name="Lower S.E."/>
            <person name="Chang C.H."/>
            <person name="Bessho-Uehara M."/>
            <person name="Martin G.J."/>
            <person name="Bewick A.J."/>
            <person name="Behringer M."/>
            <person name="Debat H.J."/>
            <person name="Wong I."/>
            <person name="Day J.C."/>
            <person name="Suvorov A."/>
            <person name="Silva C.J."/>
            <person name="Stanger-Hall K.F."/>
            <person name="Hall D.W."/>
            <person name="Schmitz R.J."/>
            <person name="Nelson D.R."/>
            <person name="Lewis S.M."/>
            <person name="Shigenobu S."/>
            <person name="Bybee S.M."/>
            <person name="Larracuente A.M."/>
            <person name="Oba Y."/>
            <person name="Weng J.K."/>
        </authorList>
    </citation>
    <scope>NUCLEOTIDE SEQUENCE [LARGE SCALE GENOMIC DNA]</scope>
    <source>
        <strain evidence="4">1611_PpyrPB1</strain>
        <tissue evidence="4">Whole body</tissue>
    </source>
</reference>
<dbReference type="SUPFAM" id="SSF52058">
    <property type="entry name" value="L domain-like"/>
    <property type="match status" value="2"/>
</dbReference>
<proteinExistence type="predicted"/>
<dbReference type="SMART" id="SM00365">
    <property type="entry name" value="LRR_SD22"/>
    <property type="match status" value="4"/>
</dbReference>
<evidence type="ECO:0000313" key="4">
    <source>
        <dbReference type="EMBL" id="KAB0791892.1"/>
    </source>
</evidence>
<keyword evidence="2" id="KW-0732">Signal</keyword>
<dbReference type="InterPro" id="IPR032675">
    <property type="entry name" value="LRR_dom_sf"/>
</dbReference>
<protein>
    <recommendedName>
        <fullName evidence="6">LRRCT domain-containing protein</fullName>
    </recommendedName>
</protein>
<dbReference type="Pfam" id="PF13855">
    <property type="entry name" value="LRR_8"/>
    <property type="match status" value="5"/>
</dbReference>
<sequence>MEDEPLTLEELQSFKELMEKVSSSSNKEQVTTMSIASSKFSFPPPGNVTLFENQFTNLENLRINNNQLEKLVCGAFYSLENLRYLEIANNSIEEIEEGSFSDLRSLFSLNISNNDIRSLQNGAFDGLDQLGVLILKNNGIGTVEREVFHHLRSLFNLELSHNKIAELSGFHFKDLENLGHLILKDNKMQQLPADIFSPLRRLRHLDVSRNKISVLPANLLYGFTMDVVNFSFNQLVDINESALKGLQMGSGVLDLSHNDLAILRRQTLRVSARKVVLSSNQIESIEPGAFEGCDCEKLYLNENALTEVNSDSMQGLVVRHRLCLSDNRIERLQAAFIRCPKVQRLDLDGNNLRDLAAGTFDGLKDLILLYLNGNALTRIEKDTLSGLPNLVGLYLQDNQIEELHERSLSALPSLISLILRSNKLANLPVEIFNTNPELGVLDLASNEFIELPPKALYAPLVDFTKVNFSNNKISKIPSGSFASETDSRALDEILLNANQIEEIEPGAFEGIKCVKRLGLASNSFKTIDGEAFKGLGSVYKLDLDENPLESVDCLAELPKTAIVSLRGGPLEGADLAGEGAGLRHIDAIAFESHSYRRDGDVWKLVDCRIEELGS</sequence>
<dbReference type="InterPro" id="IPR050328">
    <property type="entry name" value="Dev_Immune_Receptor"/>
</dbReference>
<comment type="caution">
    <text evidence="4">The sequence shown here is derived from an EMBL/GenBank/DDBJ whole genome shotgun (WGS) entry which is preliminary data.</text>
</comment>
<dbReference type="InParanoid" id="A0A5N4A3L4"/>
<dbReference type="GO" id="GO:0005615">
    <property type="term" value="C:extracellular space"/>
    <property type="evidence" value="ECO:0007669"/>
    <property type="project" value="TreeGrafter"/>
</dbReference>
<evidence type="ECO:0000313" key="5">
    <source>
        <dbReference type="Proteomes" id="UP000327044"/>
    </source>
</evidence>
<keyword evidence="3" id="KW-0677">Repeat</keyword>
<dbReference type="FunFam" id="3.80.10.10:FF:001164">
    <property type="entry name" value="GH01279p"/>
    <property type="match status" value="1"/>
</dbReference>
<dbReference type="InterPro" id="IPR001611">
    <property type="entry name" value="Leu-rich_rpt"/>
</dbReference>
<dbReference type="PANTHER" id="PTHR24373">
    <property type="entry name" value="SLIT RELATED LEUCINE-RICH REPEAT NEURONAL PROTEIN"/>
    <property type="match status" value="1"/>
</dbReference>
<dbReference type="InterPro" id="IPR003591">
    <property type="entry name" value="Leu-rich_rpt_typical-subtyp"/>
</dbReference>
<evidence type="ECO:0000256" key="3">
    <source>
        <dbReference type="ARBA" id="ARBA00022737"/>
    </source>
</evidence>
<accession>A0A5N4A3L4</accession>
<dbReference type="Gene3D" id="3.80.10.10">
    <property type="entry name" value="Ribonuclease Inhibitor"/>
    <property type="match status" value="3"/>
</dbReference>
<dbReference type="Proteomes" id="UP000327044">
    <property type="component" value="Unassembled WGS sequence"/>
</dbReference>
<dbReference type="EMBL" id="VVIM01000011">
    <property type="protein sequence ID" value="KAB0791892.1"/>
    <property type="molecule type" value="Genomic_DNA"/>
</dbReference>
<evidence type="ECO:0008006" key="6">
    <source>
        <dbReference type="Google" id="ProtNLM"/>
    </source>
</evidence>
<dbReference type="SMART" id="SM00369">
    <property type="entry name" value="LRR_TYP"/>
    <property type="match status" value="17"/>
</dbReference>
<evidence type="ECO:0000256" key="2">
    <source>
        <dbReference type="ARBA" id="ARBA00022729"/>
    </source>
</evidence>
<dbReference type="AlphaFoldDB" id="A0A5N4A3L4"/>
<organism evidence="4 5">
    <name type="scientific">Photinus pyralis</name>
    <name type="common">Common eastern firefly</name>
    <name type="synonym">Lampyris pyralis</name>
    <dbReference type="NCBI Taxonomy" id="7054"/>
    <lineage>
        <taxon>Eukaryota</taxon>
        <taxon>Metazoa</taxon>
        <taxon>Ecdysozoa</taxon>
        <taxon>Arthropoda</taxon>
        <taxon>Hexapoda</taxon>
        <taxon>Insecta</taxon>
        <taxon>Pterygota</taxon>
        <taxon>Neoptera</taxon>
        <taxon>Endopterygota</taxon>
        <taxon>Coleoptera</taxon>
        <taxon>Polyphaga</taxon>
        <taxon>Elateriformia</taxon>
        <taxon>Elateroidea</taxon>
        <taxon>Lampyridae</taxon>
        <taxon>Lampyrinae</taxon>
        <taxon>Photinus</taxon>
    </lineage>
</organism>
<keyword evidence="5" id="KW-1185">Reference proteome</keyword>
<evidence type="ECO:0000256" key="1">
    <source>
        <dbReference type="ARBA" id="ARBA00022614"/>
    </source>
</evidence>
<dbReference type="PROSITE" id="PS51450">
    <property type="entry name" value="LRR"/>
    <property type="match status" value="2"/>
</dbReference>
<gene>
    <name evidence="4" type="ORF">PPYR_03692</name>
</gene>
<dbReference type="PANTHER" id="PTHR24373:SF370">
    <property type="entry name" value="FISH-LIPS, ISOFORM E"/>
    <property type="match status" value="1"/>
</dbReference>
<name>A0A5N4A3L4_PHOPY</name>
<keyword evidence="1" id="KW-0433">Leucine-rich repeat</keyword>
<dbReference type="GO" id="GO:0031012">
    <property type="term" value="C:extracellular matrix"/>
    <property type="evidence" value="ECO:0007669"/>
    <property type="project" value="TreeGrafter"/>
</dbReference>